<proteinExistence type="predicted"/>
<name>A0ABR7KYU5_9SPHI</name>
<evidence type="ECO:0000313" key="1">
    <source>
        <dbReference type="EMBL" id="MBC6113200.1"/>
    </source>
</evidence>
<accession>A0ABR7KYU5</accession>
<reference evidence="1 2" key="1">
    <citation type="submission" date="2020-08" db="EMBL/GenBank/DDBJ databases">
        <authorList>
            <person name="Sun Q."/>
            <person name="Inoue M."/>
        </authorList>
    </citation>
    <scope>NUCLEOTIDE SEQUENCE [LARGE SCALE GENOMIC DNA]</scope>
    <source>
        <strain evidence="1 2">CCM 8938</strain>
    </source>
</reference>
<evidence type="ECO:0000313" key="2">
    <source>
        <dbReference type="Proteomes" id="UP000652755"/>
    </source>
</evidence>
<dbReference type="InterPro" id="IPR032787">
    <property type="entry name" value="Prok-E2_D"/>
</dbReference>
<dbReference type="RefSeq" id="WP_187073620.1">
    <property type="nucleotide sequence ID" value="NZ_JACRYL010000045.1"/>
</dbReference>
<dbReference type="EMBL" id="JACRYL010000045">
    <property type="protein sequence ID" value="MBC6113200.1"/>
    <property type="molecule type" value="Genomic_DNA"/>
</dbReference>
<dbReference type="Pfam" id="PF14460">
    <property type="entry name" value="Prok-E2_D"/>
    <property type="match status" value="1"/>
</dbReference>
<protein>
    <submittedName>
        <fullName evidence="1">PRTRC system protein B</fullName>
    </submittedName>
</protein>
<comment type="caution">
    <text evidence="1">The sequence shown here is derived from an EMBL/GenBank/DDBJ whole genome shotgun (WGS) entry which is preliminary data.</text>
</comment>
<sequence length="236" mass="26972">MKNINESFEKTYDPFKAILFYKSAKDESFYVEGYDMDFFGKPINAHPLSLQESHALSDALADSEELKQGFLQCRSILAPEVLFINSDRDGYVLWYTHSVRQNLSFKKDLSIDDGEANLPPLLWKASKQRLSLWALAKDGRPVSSSTLYYAPFFNIYQNGEVCMGNVAIEIDINSSLEGFMESWQNYFFKSAFSHLLGDSAPTKTNIVQLWQSLVSSEKPFPIKTLKKYPKTLKDLI</sequence>
<gene>
    <name evidence="1" type="ORF">H7U22_22560</name>
</gene>
<keyword evidence="2" id="KW-1185">Reference proteome</keyword>
<organism evidence="1 2">
    <name type="scientific">Pedobacter fastidiosus</name>
    <dbReference type="NCBI Taxonomy" id="2765361"/>
    <lineage>
        <taxon>Bacteria</taxon>
        <taxon>Pseudomonadati</taxon>
        <taxon>Bacteroidota</taxon>
        <taxon>Sphingobacteriia</taxon>
        <taxon>Sphingobacteriales</taxon>
        <taxon>Sphingobacteriaceae</taxon>
        <taxon>Pedobacter</taxon>
    </lineage>
</organism>
<dbReference type="Proteomes" id="UP000652755">
    <property type="component" value="Unassembled WGS sequence"/>
</dbReference>